<feature type="chain" id="PRO_5041919436" evidence="2">
    <location>
        <begin position="31"/>
        <end position="362"/>
    </location>
</feature>
<keyword evidence="2" id="KW-0732">Signal</keyword>
<comment type="caution">
    <text evidence="3">The sequence shown here is derived from an EMBL/GenBank/DDBJ whole genome shotgun (WGS) entry which is preliminary data.</text>
</comment>
<feature type="transmembrane region" description="Helical" evidence="1">
    <location>
        <begin position="262"/>
        <end position="280"/>
    </location>
</feature>
<reference evidence="3" key="1">
    <citation type="journal article" date="2023" name="Plant J.">
        <title>Genome sequences and population genomics provide insights into the demographic history, inbreeding, and mutation load of two 'living fossil' tree species of Dipteronia.</title>
        <authorList>
            <person name="Feng Y."/>
            <person name="Comes H.P."/>
            <person name="Chen J."/>
            <person name="Zhu S."/>
            <person name="Lu R."/>
            <person name="Zhang X."/>
            <person name="Li P."/>
            <person name="Qiu J."/>
            <person name="Olsen K.M."/>
            <person name="Qiu Y."/>
        </authorList>
    </citation>
    <scope>NUCLEOTIDE SEQUENCE</scope>
    <source>
        <strain evidence="3">KIB01</strain>
    </source>
</reference>
<protein>
    <submittedName>
        <fullName evidence="3">Uncharacterized protein</fullName>
    </submittedName>
</protein>
<gene>
    <name evidence="3" type="ORF">Ddye_022055</name>
</gene>
<keyword evidence="4" id="KW-1185">Reference proteome</keyword>
<dbReference type="Proteomes" id="UP001280121">
    <property type="component" value="Unassembled WGS sequence"/>
</dbReference>
<dbReference type="EMBL" id="JANJYI010000006">
    <property type="protein sequence ID" value="KAK2646860.1"/>
    <property type="molecule type" value="Genomic_DNA"/>
</dbReference>
<evidence type="ECO:0000313" key="3">
    <source>
        <dbReference type="EMBL" id="KAK2646860.1"/>
    </source>
</evidence>
<dbReference type="AlphaFoldDB" id="A0AAD9WYK6"/>
<feature type="transmembrane region" description="Helical" evidence="1">
    <location>
        <begin position="86"/>
        <end position="106"/>
    </location>
</feature>
<feature type="signal peptide" evidence="2">
    <location>
        <begin position="1"/>
        <end position="30"/>
    </location>
</feature>
<organism evidence="3 4">
    <name type="scientific">Dipteronia dyeriana</name>
    <dbReference type="NCBI Taxonomy" id="168575"/>
    <lineage>
        <taxon>Eukaryota</taxon>
        <taxon>Viridiplantae</taxon>
        <taxon>Streptophyta</taxon>
        <taxon>Embryophyta</taxon>
        <taxon>Tracheophyta</taxon>
        <taxon>Spermatophyta</taxon>
        <taxon>Magnoliopsida</taxon>
        <taxon>eudicotyledons</taxon>
        <taxon>Gunneridae</taxon>
        <taxon>Pentapetalae</taxon>
        <taxon>rosids</taxon>
        <taxon>malvids</taxon>
        <taxon>Sapindales</taxon>
        <taxon>Sapindaceae</taxon>
        <taxon>Hippocastanoideae</taxon>
        <taxon>Acereae</taxon>
        <taxon>Dipteronia</taxon>
    </lineage>
</organism>
<keyword evidence="1" id="KW-1133">Transmembrane helix</keyword>
<keyword evidence="1" id="KW-0472">Membrane</keyword>
<keyword evidence="1" id="KW-0812">Transmembrane</keyword>
<evidence type="ECO:0000256" key="1">
    <source>
        <dbReference type="SAM" id="Phobius"/>
    </source>
</evidence>
<accession>A0AAD9WYK6</accession>
<sequence length="362" mass="39526">MKLNLASKKLMIKFWVVLAVLVFLLSLVAARGGAGGGQGGRGGRGGHGSTWGRGVLGAGSHRGGGGDGHRMRISNEASTPSGANAWLSWSLGFFAYVALIFVEIVIQLADMVVVLEADQVFVVAAEVLLSPFARVFIDVVLKPAGRHCGGFGGRPCVLDGGGRGSTTLGARSRHGGGGILVSRYVTLKFLLLKNLRLHGTWWYQALRWLQAVLSFVDERSLSIYIFVRKSLDMLELLYKACLVAFSRHALLLARFIFAAHSGFVMCALVCMQLGPIAVRLSKVRLLALELEMEKNEKDLSFSKFVVGYSDTEVGKRRLLIWPIMVTLSIHEKEYYTLILLNIIQKNAAISDHKQPNVQKAIC</sequence>
<name>A0AAD9WYK6_9ROSI</name>
<evidence type="ECO:0000313" key="4">
    <source>
        <dbReference type="Proteomes" id="UP001280121"/>
    </source>
</evidence>
<evidence type="ECO:0000256" key="2">
    <source>
        <dbReference type="SAM" id="SignalP"/>
    </source>
</evidence>
<proteinExistence type="predicted"/>